<dbReference type="EMBL" id="FZOU01000010">
    <property type="protein sequence ID" value="SNT37724.1"/>
    <property type="molecule type" value="Genomic_DNA"/>
</dbReference>
<accession>A0A239M6N0</accession>
<dbReference type="SUPFAM" id="SSF141868">
    <property type="entry name" value="EAL domain-like"/>
    <property type="match status" value="1"/>
</dbReference>
<dbReference type="Gene3D" id="3.30.70.270">
    <property type="match status" value="1"/>
</dbReference>
<dbReference type="InterPro" id="IPR035919">
    <property type="entry name" value="EAL_sf"/>
</dbReference>
<dbReference type="SUPFAM" id="SSF55785">
    <property type="entry name" value="PYP-like sensor domain (PAS domain)"/>
    <property type="match status" value="2"/>
</dbReference>
<sequence length="845" mass="94020">MQKIRSLVPRSLSAAPGLGFVVSPNAILDPGSQADLEAVTSLARSFFRTERCFLTLTREFAKRLLGSQWRRAQIPAWANEEGIEEELCLDTRADAATPFFFKQAGSSRPEFFARTALIGASGARLGSICIADDTAKEDFTSREKEALRNFAGLTVQIIEQRLGAYERMRAADEALRTANRVRMLLEATTDCVFVLGADWVFTFINKSAIEMIAQGRDLIGSNFWDSFPTVLGSEVEEHYRRAIRDSVAVSFEAFYPGAAALFEVNIQPSGDGLAVFFRNITEQRAIRMELQRIEARYRLATLAAVDGIWDWDHATGQTYFSARWQEIVGLPPVEIVADISHWLDRLHPNDLLSARDIYNALNPQITSEFTREYRIRHENGDWRWILSRGTVVRDPSGRSLRTVGSNRDITHERSRDPLSSLHNRGSLLEELERRIEDTAGDGKTFALLLFDIDGFQQVNDRFGEGHGDLVLIEIAARLESTVKDVRHSLVARVSGDEFAVVLGGVTEVEDAITYAQCLHTMLAEIPCDKELLSISISIGIAMGDEGHEDPGKLLENAGIAMHQAKNMGADATLVFGAQMRRERLKRVQLEADLRHAIARQQLVLHYQSKVCLDTGKVMGYEALVRWMHPVRGMIPPMEFIPYAEECGLIIAIGEWTLHEALRQLMEWRTSGFVTPDVTIAVNLSTRQFNDVALADKVANALSLQQAPASCLTLEVTESAMIGDLAHAKNVLDGLRAIGISLDLDDFGTGYSSLSYLHRLPFQALKIDRSFTRHLEQSHESRAIARSILQLGKSLNLAVIAEGIENEAQRVWLVRLGCRLGQGFLYSKPLSAAALKIAGLDDVRSA</sequence>
<dbReference type="SMART" id="SM00052">
    <property type="entry name" value="EAL"/>
    <property type="match status" value="1"/>
</dbReference>
<dbReference type="SUPFAM" id="SSF55073">
    <property type="entry name" value="Nucleotide cyclase"/>
    <property type="match status" value="1"/>
</dbReference>
<organism evidence="4 5">
    <name type="scientific">Granulicella rosea</name>
    <dbReference type="NCBI Taxonomy" id="474952"/>
    <lineage>
        <taxon>Bacteria</taxon>
        <taxon>Pseudomonadati</taxon>
        <taxon>Acidobacteriota</taxon>
        <taxon>Terriglobia</taxon>
        <taxon>Terriglobales</taxon>
        <taxon>Acidobacteriaceae</taxon>
        <taxon>Granulicella</taxon>
    </lineage>
</organism>
<dbReference type="AlphaFoldDB" id="A0A239M6N0"/>
<evidence type="ECO:0000259" key="2">
    <source>
        <dbReference type="PROSITE" id="PS50883"/>
    </source>
</evidence>
<dbReference type="PROSITE" id="PS50883">
    <property type="entry name" value="EAL"/>
    <property type="match status" value="1"/>
</dbReference>
<dbReference type="InterPro" id="IPR000014">
    <property type="entry name" value="PAS"/>
</dbReference>
<dbReference type="InterPro" id="IPR001633">
    <property type="entry name" value="EAL_dom"/>
</dbReference>
<dbReference type="InterPro" id="IPR029787">
    <property type="entry name" value="Nucleotide_cyclase"/>
</dbReference>
<dbReference type="Gene3D" id="3.20.20.450">
    <property type="entry name" value="EAL domain"/>
    <property type="match status" value="1"/>
</dbReference>
<dbReference type="PANTHER" id="PTHR44757:SF2">
    <property type="entry name" value="BIOFILM ARCHITECTURE MAINTENANCE PROTEIN MBAA"/>
    <property type="match status" value="1"/>
</dbReference>
<dbReference type="CDD" id="cd01948">
    <property type="entry name" value="EAL"/>
    <property type="match status" value="1"/>
</dbReference>
<dbReference type="NCBIfam" id="TIGR00254">
    <property type="entry name" value="GGDEF"/>
    <property type="match status" value="1"/>
</dbReference>
<dbReference type="InterPro" id="IPR001610">
    <property type="entry name" value="PAC"/>
</dbReference>
<dbReference type="FunFam" id="3.20.20.450:FF:000001">
    <property type="entry name" value="Cyclic di-GMP phosphodiesterase yahA"/>
    <property type="match status" value="1"/>
</dbReference>
<dbReference type="PROSITE" id="PS50887">
    <property type="entry name" value="GGDEF"/>
    <property type="match status" value="1"/>
</dbReference>
<dbReference type="Gene3D" id="3.30.450.20">
    <property type="entry name" value="PAS domain"/>
    <property type="match status" value="2"/>
</dbReference>
<evidence type="ECO:0000259" key="3">
    <source>
        <dbReference type="PROSITE" id="PS50887"/>
    </source>
</evidence>
<name>A0A239M6N0_9BACT</name>
<dbReference type="PANTHER" id="PTHR44757">
    <property type="entry name" value="DIGUANYLATE CYCLASE DGCP"/>
    <property type="match status" value="1"/>
</dbReference>
<dbReference type="InterPro" id="IPR000160">
    <property type="entry name" value="GGDEF_dom"/>
</dbReference>
<dbReference type="Pfam" id="PF00563">
    <property type="entry name" value="EAL"/>
    <property type="match status" value="1"/>
</dbReference>
<feature type="domain" description="GGDEF" evidence="3">
    <location>
        <begin position="443"/>
        <end position="577"/>
    </location>
</feature>
<gene>
    <name evidence="4" type="ORF">SAMN05421770_1103</name>
</gene>
<feature type="domain" description="PAC" evidence="1">
    <location>
        <begin position="369"/>
        <end position="421"/>
    </location>
</feature>
<dbReference type="InterPro" id="IPR043128">
    <property type="entry name" value="Rev_trsase/Diguanyl_cyclase"/>
</dbReference>
<dbReference type="SMART" id="SM00091">
    <property type="entry name" value="PAS"/>
    <property type="match status" value="2"/>
</dbReference>
<dbReference type="Proteomes" id="UP000198356">
    <property type="component" value="Unassembled WGS sequence"/>
</dbReference>
<evidence type="ECO:0000313" key="4">
    <source>
        <dbReference type="EMBL" id="SNT37724.1"/>
    </source>
</evidence>
<protein>
    <submittedName>
        <fullName evidence="4">PAS domain S-box-containing protein/diguanylate cyclase (GGDEF) domain-containing protein</fullName>
    </submittedName>
</protein>
<dbReference type="Pfam" id="PF00990">
    <property type="entry name" value="GGDEF"/>
    <property type="match status" value="1"/>
</dbReference>
<dbReference type="InterPro" id="IPR035965">
    <property type="entry name" value="PAS-like_dom_sf"/>
</dbReference>
<dbReference type="InterPro" id="IPR013655">
    <property type="entry name" value="PAS_fold_3"/>
</dbReference>
<evidence type="ECO:0000259" key="1">
    <source>
        <dbReference type="PROSITE" id="PS50113"/>
    </source>
</evidence>
<feature type="domain" description="EAL" evidence="2">
    <location>
        <begin position="586"/>
        <end position="842"/>
    </location>
</feature>
<dbReference type="RefSeq" id="WP_176441869.1">
    <property type="nucleotide sequence ID" value="NZ_FZOU01000010.1"/>
</dbReference>
<evidence type="ECO:0000313" key="5">
    <source>
        <dbReference type="Proteomes" id="UP000198356"/>
    </source>
</evidence>
<dbReference type="NCBIfam" id="TIGR00229">
    <property type="entry name" value="sensory_box"/>
    <property type="match status" value="1"/>
</dbReference>
<dbReference type="SMART" id="SM00267">
    <property type="entry name" value="GGDEF"/>
    <property type="match status" value="1"/>
</dbReference>
<dbReference type="SMART" id="SM00086">
    <property type="entry name" value="PAC"/>
    <property type="match status" value="1"/>
</dbReference>
<dbReference type="CDD" id="cd00130">
    <property type="entry name" value="PAS"/>
    <property type="match status" value="1"/>
</dbReference>
<dbReference type="Pfam" id="PF08448">
    <property type="entry name" value="PAS_4"/>
    <property type="match status" value="1"/>
</dbReference>
<keyword evidence="5" id="KW-1185">Reference proteome</keyword>
<reference evidence="4 5" key="1">
    <citation type="submission" date="2017-06" db="EMBL/GenBank/DDBJ databases">
        <authorList>
            <person name="Kim H.J."/>
            <person name="Triplett B.A."/>
        </authorList>
    </citation>
    <scope>NUCLEOTIDE SEQUENCE [LARGE SCALE GENOMIC DNA]</scope>
    <source>
        <strain evidence="4 5">DSM 18704</strain>
    </source>
</reference>
<dbReference type="SUPFAM" id="SSF55781">
    <property type="entry name" value="GAF domain-like"/>
    <property type="match status" value="1"/>
</dbReference>
<dbReference type="PROSITE" id="PS50113">
    <property type="entry name" value="PAC"/>
    <property type="match status" value="1"/>
</dbReference>
<dbReference type="InterPro" id="IPR052155">
    <property type="entry name" value="Biofilm_reg_signaling"/>
</dbReference>
<dbReference type="InterPro" id="IPR013656">
    <property type="entry name" value="PAS_4"/>
</dbReference>
<proteinExistence type="predicted"/>
<dbReference type="Pfam" id="PF08447">
    <property type="entry name" value="PAS_3"/>
    <property type="match status" value="1"/>
</dbReference>
<dbReference type="InterPro" id="IPR000700">
    <property type="entry name" value="PAS-assoc_C"/>
</dbReference>
<dbReference type="CDD" id="cd01949">
    <property type="entry name" value="GGDEF"/>
    <property type="match status" value="1"/>
</dbReference>